<accession>A0A6N7PGW9</accession>
<protein>
    <submittedName>
        <fullName evidence="3">Uncharacterized protein</fullName>
    </submittedName>
</protein>
<keyword evidence="2" id="KW-0732">Signal</keyword>
<dbReference type="EMBL" id="WJIE01000001">
    <property type="protein sequence ID" value="MRG91278.1"/>
    <property type="molecule type" value="Genomic_DNA"/>
</dbReference>
<feature type="region of interest" description="Disordered" evidence="1">
    <location>
        <begin position="119"/>
        <end position="144"/>
    </location>
</feature>
<dbReference type="RefSeq" id="WP_153818090.1">
    <property type="nucleotide sequence ID" value="NZ_WJIE01000001.1"/>
</dbReference>
<comment type="caution">
    <text evidence="3">The sequence shown here is derived from an EMBL/GenBank/DDBJ whole genome shotgun (WGS) entry which is preliminary data.</text>
</comment>
<name>A0A6N7PGW9_9BACT</name>
<organism evidence="3 4">
    <name type="scientific">Polyangium spumosum</name>
    <dbReference type="NCBI Taxonomy" id="889282"/>
    <lineage>
        <taxon>Bacteria</taxon>
        <taxon>Pseudomonadati</taxon>
        <taxon>Myxococcota</taxon>
        <taxon>Polyangia</taxon>
        <taxon>Polyangiales</taxon>
        <taxon>Polyangiaceae</taxon>
        <taxon>Polyangium</taxon>
    </lineage>
</organism>
<feature type="region of interest" description="Disordered" evidence="1">
    <location>
        <begin position="78"/>
        <end position="99"/>
    </location>
</feature>
<gene>
    <name evidence="3" type="ORF">GF068_04980</name>
</gene>
<evidence type="ECO:0000313" key="4">
    <source>
        <dbReference type="Proteomes" id="UP000440224"/>
    </source>
</evidence>
<keyword evidence="4" id="KW-1185">Reference proteome</keyword>
<dbReference type="OrthoDB" id="9823373at2"/>
<feature type="compositionally biased region" description="Pro residues" evidence="1">
    <location>
        <begin position="119"/>
        <end position="128"/>
    </location>
</feature>
<evidence type="ECO:0000256" key="1">
    <source>
        <dbReference type="SAM" id="MobiDB-lite"/>
    </source>
</evidence>
<proteinExistence type="predicted"/>
<evidence type="ECO:0000256" key="2">
    <source>
        <dbReference type="SAM" id="SignalP"/>
    </source>
</evidence>
<feature type="signal peptide" evidence="2">
    <location>
        <begin position="1"/>
        <end position="23"/>
    </location>
</feature>
<reference evidence="3 4" key="1">
    <citation type="submission" date="2019-10" db="EMBL/GenBank/DDBJ databases">
        <title>A soil myxobacterium in the family Polyangiaceae.</title>
        <authorList>
            <person name="Li Y."/>
            <person name="Wang J."/>
        </authorList>
    </citation>
    <scope>NUCLEOTIDE SEQUENCE [LARGE SCALE GENOMIC DNA]</scope>
    <source>
        <strain evidence="3 4">DSM 14734</strain>
    </source>
</reference>
<feature type="chain" id="PRO_5026726194" evidence="2">
    <location>
        <begin position="24"/>
        <end position="307"/>
    </location>
</feature>
<sequence>MRKTMSSSAAALACFLAAGAASAQVPPPPLEPLPPGAPLPPNIVQHPDGRTTVTRTPEQGVDVHAQTPDGAVHAYGCGRVDVDPRATPPSPSAAQRGPCPLPHASPYPYAPPPTYVYPPPPPPPPAAPGLPGLRKQKPKYAPDPGRKGALIASSIIFGLGTATTGAAYIISLGASAACDASEACNVEPSKSALYAMGAILTITPSVPRLVVGDWGKGLLFTALRGGSFAAGTMIDWDDKSHLVPVTFAFLAPLTLGIVDLATTPHREQLEAKKQRAAGGFELHGLGPTVSYDLRGNTIPAVGAIGTF</sequence>
<evidence type="ECO:0000313" key="3">
    <source>
        <dbReference type="EMBL" id="MRG91278.1"/>
    </source>
</evidence>
<dbReference type="Proteomes" id="UP000440224">
    <property type="component" value="Unassembled WGS sequence"/>
</dbReference>
<dbReference type="AlphaFoldDB" id="A0A6N7PGW9"/>